<dbReference type="Proteomes" id="UP000694888">
    <property type="component" value="Unplaced"/>
</dbReference>
<dbReference type="PANTHER" id="PTHR15510">
    <property type="entry name" value="SPERM-ASSOCIATED ANTIGEN 8"/>
    <property type="match status" value="1"/>
</dbReference>
<keyword evidence="1" id="KW-1185">Reference proteome</keyword>
<accession>A0ABM0JIC2</accession>
<dbReference type="RefSeq" id="XP_005094300.1">
    <property type="nucleotide sequence ID" value="XM_005094243.3"/>
</dbReference>
<evidence type="ECO:0000313" key="1">
    <source>
        <dbReference type="Proteomes" id="UP000694888"/>
    </source>
</evidence>
<dbReference type="PANTHER" id="PTHR15510:SF5">
    <property type="entry name" value="SPERM-ASSOCIATED ANTIGEN 8"/>
    <property type="match status" value="1"/>
</dbReference>
<dbReference type="Pfam" id="PF22584">
    <property type="entry name" value="CFAP143"/>
    <property type="match status" value="1"/>
</dbReference>
<dbReference type="InterPro" id="IPR026124">
    <property type="entry name" value="Sperm-assoc_Ag8"/>
</dbReference>
<dbReference type="GeneID" id="101860638"/>
<name>A0ABM0JIC2_APLCA</name>
<reference evidence="2" key="1">
    <citation type="submission" date="2025-08" db="UniProtKB">
        <authorList>
            <consortium name="RefSeq"/>
        </authorList>
    </citation>
    <scope>IDENTIFICATION</scope>
</reference>
<sequence>MDAMNARVGISLANDGRNEIRVNNSAGRCLLENWVEERANVDRDPPLDREYNMLERAGFLRSGHNGLITIEDSAKAEKLTTVRATYTPPQVDQTRHVGKRKELMEQAFAQAVCEDMEKEKERKIAEDMKGIMCTVFMKDYTKEFPKTEPEQTLDHDYVSEQPVTFWSEHRDKIHGTTQVKTKDTAFRKNDAFSKPIGEYWDEAKPVELDQYPMM</sequence>
<protein>
    <submittedName>
        <fullName evidence="2">Sperm-associated antigen 8</fullName>
    </submittedName>
</protein>
<evidence type="ECO:0000313" key="2">
    <source>
        <dbReference type="RefSeq" id="XP_005094300.1"/>
    </source>
</evidence>
<organism evidence="1 2">
    <name type="scientific">Aplysia californica</name>
    <name type="common">California sea hare</name>
    <dbReference type="NCBI Taxonomy" id="6500"/>
    <lineage>
        <taxon>Eukaryota</taxon>
        <taxon>Metazoa</taxon>
        <taxon>Spiralia</taxon>
        <taxon>Lophotrochozoa</taxon>
        <taxon>Mollusca</taxon>
        <taxon>Gastropoda</taxon>
        <taxon>Heterobranchia</taxon>
        <taxon>Euthyneura</taxon>
        <taxon>Tectipleura</taxon>
        <taxon>Aplysiida</taxon>
        <taxon>Aplysioidea</taxon>
        <taxon>Aplysiidae</taxon>
        <taxon>Aplysia</taxon>
    </lineage>
</organism>
<gene>
    <name evidence="2" type="primary">LOC101860638</name>
</gene>
<proteinExistence type="predicted"/>